<evidence type="ECO:0000313" key="1">
    <source>
        <dbReference type="EMBL" id="KAJ2897475.1"/>
    </source>
</evidence>
<accession>A0ACC1M657</accession>
<proteinExistence type="predicted"/>
<gene>
    <name evidence="1" type="ORF">IWW38_001707</name>
</gene>
<sequence>MSTNRLDRNVVVLGGVGVGKTSVINRFHRGEYKSHYMPTVSGTSTKRMRVGDKEYNLMITDTTGQDETSLLDPTYVGSMDVYVIAFSVTFRKSFEIAQVIWDKILDMTGTGSSVGIALVGTKNDLVNERQVSLKEAEDLAKKYGCPYIETSAKDNRGIEELFVKAIKIANKARGGSSDEVEGDSTDKSMCRFM</sequence>
<dbReference type="EMBL" id="JANBVB010000115">
    <property type="protein sequence ID" value="KAJ2897475.1"/>
    <property type="molecule type" value="Genomic_DNA"/>
</dbReference>
<name>A0ACC1M657_9FUNG</name>
<evidence type="ECO:0000313" key="2">
    <source>
        <dbReference type="Proteomes" id="UP001139981"/>
    </source>
</evidence>
<keyword evidence="2" id="KW-1185">Reference proteome</keyword>
<dbReference type="Proteomes" id="UP001139981">
    <property type="component" value="Unassembled WGS sequence"/>
</dbReference>
<protein>
    <submittedName>
        <fullName evidence="1">Uncharacterized protein</fullName>
    </submittedName>
</protein>
<reference evidence="1" key="1">
    <citation type="submission" date="2022-07" db="EMBL/GenBank/DDBJ databases">
        <title>Phylogenomic reconstructions and comparative analyses of Kickxellomycotina fungi.</title>
        <authorList>
            <person name="Reynolds N.K."/>
            <person name="Stajich J.E."/>
            <person name="Barry K."/>
            <person name="Grigoriev I.V."/>
            <person name="Crous P."/>
            <person name="Smith M.E."/>
        </authorList>
    </citation>
    <scope>NUCLEOTIDE SEQUENCE</scope>
    <source>
        <strain evidence="1">CBS 190363</strain>
    </source>
</reference>
<organism evidence="1 2">
    <name type="scientific">Coemansia aciculifera</name>
    <dbReference type="NCBI Taxonomy" id="417176"/>
    <lineage>
        <taxon>Eukaryota</taxon>
        <taxon>Fungi</taxon>
        <taxon>Fungi incertae sedis</taxon>
        <taxon>Zoopagomycota</taxon>
        <taxon>Kickxellomycotina</taxon>
        <taxon>Kickxellomycetes</taxon>
        <taxon>Kickxellales</taxon>
        <taxon>Kickxellaceae</taxon>
        <taxon>Coemansia</taxon>
    </lineage>
</organism>
<comment type="caution">
    <text evidence="1">The sequence shown here is derived from an EMBL/GenBank/DDBJ whole genome shotgun (WGS) entry which is preliminary data.</text>
</comment>